<dbReference type="InterPro" id="IPR004045">
    <property type="entry name" value="Glutathione_S-Trfase_N"/>
</dbReference>
<dbReference type="PROSITE" id="PS50405">
    <property type="entry name" value="GST_CTER"/>
    <property type="match status" value="1"/>
</dbReference>
<gene>
    <name evidence="4" type="ORF">DRE_01463</name>
</gene>
<dbReference type="CDD" id="cd03048">
    <property type="entry name" value="GST_N_Ure2p_like"/>
    <property type="match status" value="1"/>
</dbReference>
<protein>
    <recommendedName>
        <fullName evidence="6">Glutathione S-transferase</fullName>
    </recommendedName>
</protein>
<dbReference type="PANTHER" id="PTHR44051:SF8">
    <property type="entry name" value="GLUTATHIONE S-TRANSFERASE GSTA"/>
    <property type="match status" value="1"/>
</dbReference>
<dbReference type="InterPro" id="IPR004046">
    <property type="entry name" value="GST_C"/>
</dbReference>
<dbReference type="PROSITE" id="PS50404">
    <property type="entry name" value="GST_NTER"/>
    <property type="match status" value="1"/>
</dbReference>
<dbReference type="HOGENOM" id="CLU_011226_14_2_1"/>
<feature type="domain" description="GST N-terminal" evidence="2">
    <location>
        <begin position="7"/>
        <end position="96"/>
    </location>
</feature>
<sequence length="233" mass="26391">MSAPLEPITIFGHEGGAPNPPKVFILAKLLGLPYTFIPKDMKHDPEDPNSIKHPSYLAVNPNGRVPAIIDPNQDNIAVWESAAILQYLAEVYDKDFKYSGKNLQERTLINSWLAFQISGQGPMQGQAIWFTVPAYHKAVYGEAPDHVAQRFRNEMHRVYSVVETQLEKQKANGSDWLVTDRLTIVDIAWITWARGCTYVGIDLDTFPNLRDWIARIEAIPEAKEVFEQFQLGK</sequence>
<dbReference type="InterPro" id="IPR010987">
    <property type="entry name" value="Glutathione-S-Trfase_C-like"/>
</dbReference>
<dbReference type="InterPro" id="IPR036249">
    <property type="entry name" value="Thioredoxin-like_sf"/>
</dbReference>
<evidence type="ECO:0000313" key="5">
    <source>
        <dbReference type="Proteomes" id="UP000024837"/>
    </source>
</evidence>
<feature type="domain" description="GST C-terminal" evidence="3">
    <location>
        <begin position="102"/>
        <end position="233"/>
    </location>
</feature>
<dbReference type="OrthoDB" id="422574at2759"/>
<dbReference type="SFLD" id="SFLDG00358">
    <property type="entry name" value="Main_(cytGST)"/>
    <property type="match status" value="1"/>
</dbReference>
<organism evidence="4 5">
    <name type="scientific">Drechslerella stenobrocha 248</name>
    <dbReference type="NCBI Taxonomy" id="1043628"/>
    <lineage>
        <taxon>Eukaryota</taxon>
        <taxon>Fungi</taxon>
        <taxon>Dikarya</taxon>
        <taxon>Ascomycota</taxon>
        <taxon>Pezizomycotina</taxon>
        <taxon>Orbiliomycetes</taxon>
        <taxon>Orbiliales</taxon>
        <taxon>Orbiliaceae</taxon>
        <taxon>Drechslerella</taxon>
    </lineage>
</organism>
<dbReference type="Pfam" id="PF13409">
    <property type="entry name" value="GST_N_2"/>
    <property type="match status" value="1"/>
</dbReference>
<dbReference type="Proteomes" id="UP000024837">
    <property type="component" value="Unassembled WGS sequence"/>
</dbReference>
<evidence type="ECO:0000259" key="2">
    <source>
        <dbReference type="PROSITE" id="PS50404"/>
    </source>
</evidence>
<dbReference type="PANTHER" id="PTHR44051">
    <property type="entry name" value="GLUTATHIONE S-TRANSFERASE-RELATED"/>
    <property type="match status" value="1"/>
</dbReference>
<evidence type="ECO:0000259" key="3">
    <source>
        <dbReference type="PROSITE" id="PS50405"/>
    </source>
</evidence>
<dbReference type="SFLD" id="SFLDS00019">
    <property type="entry name" value="Glutathione_Transferase_(cytos"/>
    <property type="match status" value="1"/>
</dbReference>
<dbReference type="AlphaFoldDB" id="W7HI83"/>
<dbReference type="EMBL" id="KI966457">
    <property type="protein sequence ID" value="EWC43576.1"/>
    <property type="molecule type" value="Genomic_DNA"/>
</dbReference>
<dbReference type="Pfam" id="PF00043">
    <property type="entry name" value="GST_C"/>
    <property type="match status" value="1"/>
</dbReference>
<dbReference type="SUPFAM" id="SSF47616">
    <property type="entry name" value="GST C-terminal domain-like"/>
    <property type="match status" value="1"/>
</dbReference>
<evidence type="ECO:0000313" key="4">
    <source>
        <dbReference type="EMBL" id="EWC43576.1"/>
    </source>
</evidence>
<dbReference type="InterPro" id="IPR040079">
    <property type="entry name" value="Glutathione_S-Trfase"/>
</dbReference>
<evidence type="ECO:0000256" key="1">
    <source>
        <dbReference type="ARBA" id="ARBA00007409"/>
    </source>
</evidence>
<reference evidence="4 5" key="1">
    <citation type="submission" date="2013-05" db="EMBL/GenBank/DDBJ databases">
        <title>Drechslerella stenobrocha genome reveals carnivorous origination and mechanical trapping mechanism of predatory fungi.</title>
        <authorList>
            <person name="Liu X."/>
            <person name="Zhang W."/>
            <person name="Liu K."/>
        </authorList>
    </citation>
    <scope>NUCLEOTIDE SEQUENCE [LARGE SCALE GENOMIC DNA]</scope>
    <source>
        <strain evidence="4 5">248</strain>
    </source>
</reference>
<dbReference type="InterPro" id="IPR036282">
    <property type="entry name" value="Glutathione-S-Trfase_C_sf"/>
</dbReference>
<evidence type="ECO:0008006" key="6">
    <source>
        <dbReference type="Google" id="ProtNLM"/>
    </source>
</evidence>
<comment type="similarity">
    <text evidence="1">Belongs to the GST superfamily.</text>
</comment>
<dbReference type="Gene3D" id="1.20.1050.130">
    <property type="match status" value="1"/>
</dbReference>
<name>W7HI83_9PEZI</name>
<keyword evidence="5" id="KW-1185">Reference proteome</keyword>
<dbReference type="SUPFAM" id="SSF52833">
    <property type="entry name" value="Thioredoxin-like"/>
    <property type="match status" value="1"/>
</dbReference>
<accession>W7HI83</accession>
<proteinExistence type="inferred from homology"/>